<dbReference type="GO" id="GO:0003684">
    <property type="term" value="F:damaged DNA binding"/>
    <property type="evidence" value="ECO:0007669"/>
    <property type="project" value="InterPro"/>
</dbReference>
<evidence type="ECO:0000313" key="8">
    <source>
        <dbReference type="Proteomes" id="UP000199433"/>
    </source>
</evidence>
<dbReference type="Gene3D" id="1.10.150.20">
    <property type="entry name" value="5' to 3' exonuclease, C-terminal subdomain"/>
    <property type="match status" value="1"/>
</dbReference>
<keyword evidence="3" id="KW-0548">Nucleotidyltransferase</keyword>
<dbReference type="AlphaFoldDB" id="A0A1G8Y1I7"/>
<dbReference type="Proteomes" id="UP000199433">
    <property type="component" value="Unassembled WGS sequence"/>
</dbReference>
<dbReference type="InterPro" id="IPR017961">
    <property type="entry name" value="DNA_pol_Y-fam_little_finger"/>
</dbReference>
<dbReference type="EMBL" id="FNFK01000008">
    <property type="protein sequence ID" value="SDJ95965.1"/>
    <property type="molecule type" value="Genomic_DNA"/>
</dbReference>
<dbReference type="InterPro" id="IPR001126">
    <property type="entry name" value="UmuC"/>
</dbReference>
<gene>
    <name evidence="7" type="ORF">SAMN04488098_100826</name>
</gene>
<evidence type="ECO:0000256" key="3">
    <source>
        <dbReference type="ARBA" id="ARBA00022695"/>
    </source>
</evidence>
<dbReference type="InterPro" id="IPR050116">
    <property type="entry name" value="DNA_polymerase-Y"/>
</dbReference>
<dbReference type="STRING" id="426701.SAMN04488098_100826"/>
<dbReference type="GO" id="GO:0006260">
    <property type="term" value="P:DNA replication"/>
    <property type="evidence" value="ECO:0007669"/>
    <property type="project" value="UniProtKB-KW"/>
</dbReference>
<organism evidence="7 8">
    <name type="scientific">Alkalibacterium thalassium</name>
    <dbReference type="NCBI Taxonomy" id="426701"/>
    <lineage>
        <taxon>Bacteria</taxon>
        <taxon>Bacillati</taxon>
        <taxon>Bacillota</taxon>
        <taxon>Bacilli</taxon>
        <taxon>Lactobacillales</taxon>
        <taxon>Carnobacteriaceae</taxon>
        <taxon>Alkalibacterium</taxon>
    </lineage>
</organism>
<evidence type="ECO:0000259" key="6">
    <source>
        <dbReference type="PROSITE" id="PS50173"/>
    </source>
</evidence>
<dbReference type="Pfam" id="PF11799">
    <property type="entry name" value="IMS_C"/>
    <property type="match status" value="1"/>
</dbReference>
<keyword evidence="5" id="KW-0808">Transferase</keyword>
<dbReference type="Pfam" id="PF00817">
    <property type="entry name" value="IMS"/>
    <property type="match status" value="1"/>
</dbReference>
<comment type="similarity">
    <text evidence="1">Belongs to the DNA polymerase type-Y family.</text>
</comment>
<dbReference type="Pfam" id="PF21999">
    <property type="entry name" value="IMS_HHH_1"/>
    <property type="match status" value="1"/>
</dbReference>
<accession>A0A1G8Y1I7</accession>
<evidence type="ECO:0000256" key="2">
    <source>
        <dbReference type="ARBA" id="ARBA00022457"/>
    </source>
</evidence>
<feature type="domain" description="UmuC" evidence="6">
    <location>
        <begin position="15"/>
        <end position="206"/>
    </location>
</feature>
<dbReference type="CDD" id="cd01700">
    <property type="entry name" value="PolY_Pol_V_umuC"/>
    <property type="match status" value="1"/>
</dbReference>
<dbReference type="OrthoDB" id="9808813at2"/>
<evidence type="ECO:0000256" key="4">
    <source>
        <dbReference type="ARBA" id="ARBA00022705"/>
    </source>
</evidence>
<keyword evidence="2" id="KW-0515">Mutator protein</keyword>
<dbReference type="PANTHER" id="PTHR11076:SF35">
    <property type="entry name" value="DNA REPAIR PROTEIN HOMOLOG YOBH"/>
    <property type="match status" value="1"/>
</dbReference>
<proteinExistence type="inferred from homology"/>
<dbReference type="SUPFAM" id="SSF56672">
    <property type="entry name" value="DNA/RNA polymerases"/>
    <property type="match status" value="1"/>
</dbReference>
<dbReference type="GO" id="GO:0006281">
    <property type="term" value="P:DNA repair"/>
    <property type="evidence" value="ECO:0007669"/>
    <property type="project" value="InterPro"/>
</dbReference>
<dbReference type="InterPro" id="IPR043128">
    <property type="entry name" value="Rev_trsase/Diguanyl_cyclase"/>
</dbReference>
<protein>
    <submittedName>
        <fullName evidence="7">DNA polymerase V</fullName>
    </submittedName>
</protein>
<dbReference type="Gene3D" id="3.40.1170.60">
    <property type="match status" value="1"/>
</dbReference>
<keyword evidence="5" id="KW-0239">DNA-directed DNA polymerase</keyword>
<dbReference type="Gene3D" id="3.30.70.270">
    <property type="match status" value="1"/>
</dbReference>
<dbReference type="GO" id="GO:0042276">
    <property type="term" value="P:error-prone translesion synthesis"/>
    <property type="evidence" value="ECO:0007669"/>
    <property type="project" value="TreeGrafter"/>
</dbReference>
<dbReference type="InterPro" id="IPR036775">
    <property type="entry name" value="DNA_pol_Y-fam_lit_finger_sf"/>
</dbReference>
<dbReference type="PANTHER" id="PTHR11076">
    <property type="entry name" value="DNA REPAIR POLYMERASE UMUC / TRANSFERASE FAMILY MEMBER"/>
    <property type="match status" value="1"/>
</dbReference>
<dbReference type="PROSITE" id="PS50173">
    <property type="entry name" value="UMUC"/>
    <property type="match status" value="1"/>
</dbReference>
<evidence type="ECO:0000256" key="5">
    <source>
        <dbReference type="ARBA" id="ARBA00022932"/>
    </source>
</evidence>
<dbReference type="InterPro" id="IPR043502">
    <property type="entry name" value="DNA/RNA_pol_sf"/>
</dbReference>
<evidence type="ECO:0000313" key="7">
    <source>
        <dbReference type="EMBL" id="SDJ95965.1"/>
    </source>
</evidence>
<dbReference type="GO" id="GO:0005829">
    <property type="term" value="C:cytosol"/>
    <property type="evidence" value="ECO:0007669"/>
    <property type="project" value="TreeGrafter"/>
</dbReference>
<dbReference type="GO" id="GO:0009432">
    <property type="term" value="P:SOS response"/>
    <property type="evidence" value="ECO:0007669"/>
    <property type="project" value="TreeGrafter"/>
</dbReference>
<dbReference type="SUPFAM" id="SSF100879">
    <property type="entry name" value="Lesion bypass DNA polymerase (Y-family), little finger domain"/>
    <property type="match status" value="1"/>
</dbReference>
<dbReference type="InterPro" id="IPR053848">
    <property type="entry name" value="IMS_HHH_1"/>
</dbReference>
<keyword evidence="8" id="KW-1185">Reference proteome</keyword>
<name>A0A1G8Y1I7_9LACT</name>
<keyword evidence="4" id="KW-0235">DNA replication</keyword>
<sequence>MLQIMDYSREPRRDILCIDVKSFFASVEAVERKEHPLKAKVAVVSKPDNHGGLVLASSPMVKKLYGIKTGTRVYEIPKDASIDIVEPRMALYLEKNLDIVNIFKRFVSDEDLHVYSIDESFLDVTRSHRLFGSTEDIAKRIQYLVWKEMKLVVTVGIGDNPLLAKLALDHAAKHDQKSNFIAAWHYDDVQNTVWKISPLKDFWGIGSKTEKHLERIGIRSIHDLSQTDVRKLKKRFGVIGEQLFFHSHGIDRTRLSDTFTPKETSFSKNQILNRDYTVKHEVEIVIREMAEENAGRLRRHYLTTGLVKLSIGYSKDVMDRGFSHQLPIEKTDSSKKIIEGLLILFHRHYRSLPVRVVNVTFGKIEPKSALQLSLFDSAEKLINQEDLDQTIDSIRHKYGYTSLLHASSLTSGGMAMYRSKLLGGHRSGTQK</sequence>
<dbReference type="GO" id="GO:0003887">
    <property type="term" value="F:DNA-directed DNA polymerase activity"/>
    <property type="evidence" value="ECO:0007669"/>
    <property type="project" value="UniProtKB-KW"/>
</dbReference>
<evidence type="ECO:0000256" key="1">
    <source>
        <dbReference type="ARBA" id="ARBA00010945"/>
    </source>
</evidence>
<reference evidence="8" key="1">
    <citation type="submission" date="2016-10" db="EMBL/GenBank/DDBJ databases">
        <authorList>
            <person name="Varghese N."/>
            <person name="Submissions S."/>
        </authorList>
    </citation>
    <scope>NUCLEOTIDE SEQUENCE [LARGE SCALE GENOMIC DNA]</scope>
    <source>
        <strain evidence="8">DSM 19181</strain>
    </source>
</reference>
<dbReference type="RefSeq" id="WP_091265465.1">
    <property type="nucleotide sequence ID" value="NZ_FNFK01000008.1"/>
</dbReference>